<protein>
    <submittedName>
        <fullName evidence="1">Class I SAM-dependent methyltransferase</fullName>
        <ecNumber evidence="1">2.1.1.-</ecNumber>
    </submittedName>
</protein>
<gene>
    <name evidence="1" type="ORF">P9H32_08505</name>
</gene>
<dbReference type="GO" id="GO:0008168">
    <property type="term" value="F:methyltransferase activity"/>
    <property type="evidence" value="ECO:0007669"/>
    <property type="project" value="UniProtKB-KW"/>
</dbReference>
<dbReference type="GO" id="GO:0032259">
    <property type="term" value="P:methylation"/>
    <property type="evidence" value="ECO:0007669"/>
    <property type="project" value="UniProtKB-KW"/>
</dbReference>
<keyword evidence="2" id="KW-1185">Reference proteome</keyword>
<dbReference type="Proteomes" id="UP001290861">
    <property type="component" value="Unassembled WGS sequence"/>
</dbReference>
<dbReference type="Pfam" id="PF13489">
    <property type="entry name" value="Methyltransf_23"/>
    <property type="match status" value="1"/>
</dbReference>
<dbReference type="SUPFAM" id="SSF53335">
    <property type="entry name" value="S-adenosyl-L-methionine-dependent methyltransferases"/>
    <property type="match status" value="1"/>
</dbReference>
<dbReference type="InterPro" id="IPR029063">
    <property type="entry name" value="SAM-dependent_MTases_sf"/>
</dbReference>
<dbReference type="EC" id="2.1.1.-" evidence="1"/>
<dbReference type="RefSeq" id="WP_322608466.1">
    <property type="nucleotide sequence ID" value="NZ_JARVCO010000010.1"/>
</dbReference>
<proteinExistence type="predicted"/>
<sequence>MNDLRKNQFSCPLCENPDGERYYEDGARLYVRCGQCALIFVPESFWLSAAEEKAEYDRHENGVDDPGYRKFLSRLVIPMLGKLAPGQHGLDFGCGPGPALSMMMQEAGHRMTVYDPFYADSPEVLEATYDFICTTEVVEHLCDPRREFTTLFSCLKPGGWLGIMTKLTRDDRNAFANWHYIRDRTHICFYHRTTFEYLAMSFGVSVRFMGPDVILMQKPV</sequence>
<evidence type="ECO:0000313" key="1">
    <source>
        <dbReference type="EMBL" id="MDZ8118668.1"/>
    </source>
</evidence>
<organism evidence="1 2">
    <name type="scientific">Pontiella agarivorans</name>
    <dbReference type="NCBI Taxonomy" id="3038953"/>
    <lineage>
        <taxon>Bacteria</taxon>
        <taxon>Pseudomonadati</taxon>
        <taxon>Kiritimatiellota</taxon>
        <taxon>Kiritimatiellia</taxon>
        <taxon>Kiritimatiellales</taxon>
        <taxon>Pontiellaceae</taxon>
        <taxon>Pontiella</taxon>
    </lineage>
</organism>
<dbReference type="Gene3D" id="3.40.50.150">
    <property type="entry name" value="Vaccinia Virus protein VP39"/>
    <property type="match status" value="1"/>
</dbReference>
<name>A0ABU5MWU6_9BACT</name>
<keyword evidence="1" id="KW-0489">Methyltransferase</keyword>
<reference evidence="1 2" key="1">
    <citation type="journal article" date="2024" name="Appl. Environ. Microbiol.">
        <title>Pontiella agarivorans sp. nov., a novel marine anaerobic bacterium capable of degrading macroalgal polysaccharides and fixing nitrogen.</title>
        <authorList>
            <person name="Liu N."/>
            <person name="Kivenson V."/>
            <person name="Peng X."/>
            <person name="Cui Z."/>
            <person name="Lankiewicz T.S."/>
            <person name="Gosselin K.M."/>
            <person name="English C.J."/>
            <person name="Blair E.M."/>
            <person name="O'Malley M.A."/>
            <person name="Valentine D.L."/>
        </authorList>
    </citation>
    <scope>NUCLEOTIDE SEQUENCE [LARGE SCALE GENOMIC DNA]</scope>
    <source>
        <strain evidence="1 2">NLcol2</strain>
    </source>
</reference>
<comment type="caution">
    <text evidence="1">The sequence shown here is derived from an EMBL/GenBank/DDBJ whole genome shotgun (WGS) entry which is preliminary data.</text>
</comment>
<keyword evidence="1" id="KW-0808">Transferase</keyword>
<evidence type="ECO:0000313" key="2">
    <source>
        <dbReference type="Proteomes" id="UP001290861"/>
    </source>
</evidence>
<dbReference type="EMBL" id="JARVCO010000010">
    <property type="protein sequence ID" value="MDZ8118668.1"/>
    <property type="molecule type" value="Genomic_DNA"/>
</dbReference>
<accession>A0ABU5MWU6</accession>